<dbReference type="EMBL" id="JAGTUK010000004">
    <property type="protein sequence ID" value="MBS0025346.1"/>
    <property type="molecule type" value="Genomic_DNA"/>
</dbReference>
<reference evidence="2 3" key="1">
    <citation type="submission" date="2021-04" db="EMBL/GenBank/DDBJ databases">
        <title>Whole genome analysis of root endophytic bacterium Microbacterium paraoxydans ku-mp colonizing RP-bio226 rice variety.</title>
        <authorList>
            <person name="Ulaganathan K."/>
            <person name="Latha B."/>
        </authorList>
    </citation>
    <scope>NUCLEOTIDE SEQUENCE [LARGE SCALE GENOMIC DNA]</scope>
    <source>
        <strain evidence="3">ku-mp</strain>
    </source>
</reference>
<gene>
    <name evidence="2" type="ORF">KE274_14660</name>
</gene>
<name>A0ABS5IQY1_9MICO</name>
<dbReference type="Proteomes" id="UP000678243">
    <property type="component" value="Unassembled WGS sequence"/>
</dbReference>
<organism evidence="2 3">
    <name type="scientific">Microbacterium paraoxydans</name>
    <dbReference type="NCBI Taxonomy" id="199592"/>
    <lineage>
        <taxon>Bacteria</taxon>
        <taxon>Bacillati</taxon>
        <taxon>Actinomycetota</taxon>
        <taxon>Actinomycetes</taxon>
        <taxon>Micrococcales</taxon>
        <taxon>Microbacteriaceae</taxon>
        <taxon>Microbacterium</taxon>
    </lineage>
</organism>
<dbReference type="InterPro" id="IPR001375">
    <property type="entry name" value="Peptidase_S9_cat"/>
</dbReference>
<dbReference type="Pfam" id="PF00326">
    <property type="entry name" value="Peptidase_S9"/>
    <property type="match status" value="1"/>
</dbReference>
<protein>
    <submittedName>
        <fullName evidence="2">S9 family peptidase</fullName>
    </submittedName>
</protein>
<dbReference type="Gene3D" id="2.120.10.30">
    <property type="entry name" value="TolB, C-terminal domain"/>
    <property type="match status" value="1"/>
</dbReference>
<dbReference type="PANTHER" id="PTHR43056:SF5">
    <property type="entry name" value="PEPTIDASE S9 PROLYL OLIGOPEPTIDASE CATALYTIC DOMAIN-CONTAINING PROTEIN"/>
    <property type="match status" value="1"/>
</dbReference>
<evidence type="ECO:0000313" key="3">
    <source>
        <dbReference type="Proteomes" id="UP000678243"/>
    </source>
</evidence>
<keyword evidence="3" id="KW-1185">Reference proteome</keyword>
<dbReference type="RefSeq" id="WP_211545059.1">
    <property type="nucleotide sequence ID" value="NZ_JAGTUK010000004.1"/>
</dbReference>
<dbReference type="SUPFAM" id="SSF53474">
    <property type="entry name" value="alpha/beta-Hydrolases"/>
    <property type="match status" value="1"/>
</dbReference>
<dbReference type="Gene3D" id="3.40.50.1820">
    <property type="entry name" value="alpha/beta hydrolase"/>
    <property type="match status" value="1"/>
</dbReference>
<sequence>MSSSPFGSWPTPFTATAVATSAPRIDGARFAGSEIWWGESVPAEAGRVTVRSSSGAEILPAPWSARSRVHEYGGGAWTTGDGALYFVSGADQRVHRLVPGGEPEPLTTAGASYGGLRLQGGRLLAVREDLRAEPHRRSIVEIPLDGSAASDDTAVRVVVEGTGFFAHPALSPDGTRVAWVEWGERTMPWDEARLAIASLTDGEVVRVPSSAALQPEWLDDTTLVFADDASGRWQLQRLTVDGVTPVSAPVALTDTDADTGYGLWVLGNRWFQPLVDGRVVAARTNGRDEVHVLAADGSRSTALDLPADGHVSVDDVSGSRVLLSGDGSATTPGVWCVDVDSGRVETVAGGSPSDPAWLPGAQPIVVDGAHGPVHAFAYPPANPEHSAAPGELPPYVVFVHGGPTAHVTGAASPAVAFFTSRGIGVLHVNYGGSTGYGRAYRDRLDGQWGVVDVDDVVAAARGLSDAGLADPARIAIRGGSAGGWTVLSALVRGGTFAAGISRYGVADLRLLAAETHDFEAPYLDGLVGRLPEDEHVYIERSPLTHADRIDVPVLLLQGGEDRVVPPSQSEAIRNALAANGVAHEYVLYPEEGHGFRSAENIVDALERELAFLGRVFGFTPSR</sequence>
<evidence type="ECO:0000313" key="2">
    <source>
        <dbReference type="EMBL" id="MBS0025346.1"/>
    </source>
</evidence>
<evidence type="ECO:0000259" key="1">
    <source>
        <dbReference type="Pfam" id="PF00326"/>
    </source>
</evidence>
<dbReference type="PANTHER" id="PTHR43056">
    <property type="entry name" value="PEPTIDASE S9 PROLYL OLIGOPEPTIDASE"/>
    <property type="match status" value="1"/>
</dbReference>
<proteinExistence type="predicted"/>
<accession>A0ABS5IQY1</accession>
<dbReference type="InterPro" id="IPR029058">
    <property type="entry name" value="AB_hydrolase_fold"/>
</dbReference>
<comment type="caution">
    <text evidence="2">The sequence shown here is derived from an EMBL/GenBank/DDBJ whole genome shotgun (WGS) entry which is preliminary data.</text>
</comment>
<dbReference type="InterPro" id="IPR050585">
    <property type="entry name" value="Xaa-Pro_dipeptidyl-ppase/CocE"/>
</dbReference>
<dbReference type="SUPFAM" id="SSF69322">
    <property type="entry name" value="Tricorn protease domain 2"/>
    <property type="match status" value="1"/>
</dbReference>
<feature type="domain" description="Peptidase S9 prolyl oligopeptidase catalytic" evidence="1">
    <location>
        <begin position="415"/>
        <end position="617"/>
    </location>
</feature>
<dbReference type="InterPro" id="IPR011042">
    <property type="entry name" value="6-blade_b-propeller_TolB-like"/>
</dbReference>